<keyword evidence="2" id="KW-1185">Reference proteome</keyword>
<name>A0ACC2UYB0_9TREE</name>
<evidence type="ECO:0000313" key="2">
    <source>
        <dbReference type="Proteomes" id="UP001241377"/>
    </source>
</evidence>
<comment type="caution">
    <text evidence="1">The sequence shown here is derived from an EMBL/GenBank/DDBJ whole genome shotgun (WGS) entry which is preliminary data.</text>
</comment>
<accession>A0ACC2UYB0</accession>
<protein>
    <submittedName>
        <fullName evidence="1">Uncharacterized protein</fullName>
    </submittedName>
</protein>
<sequence length="795" mass="85960">MDAQDLPRGWTAQWDDAEGRYLYIDTTTNTASWDRPAAPHAAHKRRQYPTAQLAAAAGTPPAVPAVGYPAPGSLQPAGGGQMFTPGLAAAPQPALHPLHTVNLIGLQPDVQNIDTAPPPILLPPGACISPHPTAQADPSYQRSTLNAVPTTASLLNKSKIPLALILTPYRSLKPGDEPVPVTNQPADRWSRAELNHGVVEFVAPAEYMIRAPQPPVYVFIIDVSQNAIQSGMVATAARTILESLDRLPNADDRTKIGFIAVSSSLHFFSLPPGQAEPTMLVVSDVDDVYLPKPTDLLVNLTESRPVIESFLTRLSDMFKDSFTNASAVGPAMQAAHKLIGTIGGKIVTLTATLPTIGEGALKARDDAKLLGTAKEATLLQAASSFYKTFSIDCARNQVTVDMFLFSPQYTDVASLRCLPRYTGGQVYYYPGFNAGRSEDAIKFATEFGTVLASPIGLEAVIRVRGSRGLRMSAFHGNFFTRSTDLLSLPTVPIDQSYAIELQIEDPLTQPVVVLQTAVLHTTCYGERRIRVMTTALPTTTSMSEIFASADQNAILTLLANKAVERAMSSKLEDARDAVVNKLVDILKVYKDTMTSAGGGASAQLAIPDNLKLVVAKGSYRADACARPPARQVGLRESTQIPPDLRALHNMPADAGTIGSDGVVMPPTLNLTSERLERHGLYLIDDGQNIFLYVGQDAVPQLVMDVFGLPSYQELKGGKYTLPVLDNPFSQRVNAIIGKTREMRRNPYWQHLYVVKADAEPALRNWALSMLVEDRVDRSASYGQFLSLLKDKVNGS</sequence>
<proteinExistence type="predicted"/>
<gene>
    <name evidence="1" type="ORF">QFC19_009020</name>
</gene>
<dbReference type="EMBL" id="JASBWR010000146">
    <property type="protein sequence ID" value="KAJ9091650.1"/>
    <property type="molecule type" value="Genomic_DNA"/>
</dbReference>
<organism evidence="1 2">
    <name type="scientific">Naganishia cerealis</name>
    <dbReference type="NCBI Taxonomy" id="610337"/>
    <lineage>
        <taxon>Eukaryota</taxon>
        <taxon>Fungi</taxon>
        <taxon>Dikarya</taxon>
        <taxon>Basidiomycota</taxon>
        <taxon>Agaricomycotina</taxon>
        <taxon>Tremellomycetes</taxon>
        <taxon>Filobasidiales</taxon>
        <taxon>Filobasidiaceae</taxon>
        <taxon>Naganishia</taxon>
    </lineage>
</organism>
<reference evidence="1" key="1">
    <citation type="submission" date="2023-04" db="EMBL/GenBank/DDBJ databases">
        <title>Draft Genome sequencing of Naganishia species isolated from polar environments using Oxford Nanopore Technology.</title>
        <authorList>
            <person name="Leo P."/>
            <person name="Venkateswaran K."/>
        </authorList>
    </citation>
    <scope>NUCLEOTIDE SEQUENCE</scope>
    <source>
        <strain evidence="1">MNA-CCFEE 5261</strain>
    </source>
</reference>
<evidence type="ECO:0000313" key="1">
    <source>
        <dbReference type="EMBL" id="KAJ9091650.1"/>
    </source>
</evidence>
<dbReference type="Proteomes" id="UP001241377">
    <property type="component" value="Unassembled WGS sequence"/>
</dbReference>